<proteinExistence type="predicted"/>
<keyword evidence="1" id="KW-1133">Transmembrane helix</keyword>
<accession>A0AAD9CSE6</accession>
<sequence length="427" mass="46932">MWVVSNLLQQNQNAQTDTMPQSLVLIPPAIAIAVQVTCLGAVVFGCKGALKRWVAVSSLTPPNISKDNEQRVAPPPPRKGWRRVFNEQTAAMVSALVFTAAIYSVIFFVLPRIRSQRLINGLWLCLAFFLVMTTTDQALRFIFPIETLVSYIPAPSTPQRWKVKIQTPNPRPKWWYALSVAHTVVVISAFYIGVQAFLPMLACTWVFSSIASWTTHRVTMRHMVLILNGYVLFIPLLSALFAGVATLFSSGDPDGDSSSSGDNTMLAPSMWLLQIIMAYPAALPVMAPGIMLALAMRFDHSKTLALRPKASPGEAVAIPRDLEAFAKPIFNGGLHSLALCVLTLSGLSSYFGLPSGLEGAWIILTIPVTTLGMVLSAWYKGEVRDWWAYSETWMPQVDQATKAVSSDDVEARSAEWEAEASETEKLL</sequence>
<keyword evidence="1" id="KW-0812">Transmembrane</keyword>
<feature type="transmembrane region" description="Helical" evidence="1">
    <location>
        <begin position="359"/>
        <end position="379"/>
    </location>
</feature>
<gene>
    <name evidence="2" type="ORF">DB88DRAFT_501975</name>
</gene>
<feature type="transmembrane region" description="Helical" evidence="1">
    <location>
        <begin position="329"/>
        <end position="353"/>
    </location>
</feature>
<name>A0AAD9CSE6_PAPLA</name>
<organism evidence="2 3">
    <name type="scientific">Papiliotrema laurentii</name>
    <name type="common">Cryptococcus laurentii</name>
    <dbReference type="NCBI Taxonomy" id="5418"/>
    <lineage>
        <taxon>Eukaryota</taxon>
        <taxon>Fungi</taxon>
        <taxon>Dikarya</taxon>
        <taxon>Basidiomycota</taxon>
        <taxon>Agaricomycotina</taxon>
        <taxon>Tremellomycetes</taxon>
        <taxon>Tremellales</taxon>
        <taxon>Rhynchogastremaceae</taxon>
        <taxon>Papiliotrema</taxon>
    </lineage>
</organism>
<keyword evidence="1" id="KW-0472">Membrane</keyword>
<dbReference type="AlphaFoldDB" id="A0AAD9CSE6"/>
<dbReference type="Proteomes" id="UP001182556">
    <property type="component" value="Unassembled WGS sequence"/>
</dbReference>
<evidence type="ECO:0000313" key="2">
    <source>
        <dbReference type="EMBL" id="KAK1921031.1"/>
    </source>
</evidence>
<feature type="transmembrane region" description="Helical" evidence="1">
    <location>
        <begin position="227"/>
        <end position="251"/>
    </location>
</feature>
<keyword evidence="3" id="KW-1185">Reference proteome</keyword>
<evidence type="ECO:0000313" key="3">
    <source>
        <dbReference type="Proteomes" id="UP001182556"/>
    </source>
</evidence>
<comment type="caution">
    <text evidence="2">The sequence shown here is derived from an EMBL/GenBank/DDBJ whole genome shotgun (WGS) entry which is preliminary data.</text>
</comment>
<feature type="transmembrane region" description="Helical" evidence="1">
    <location>
        <begin position="89"/>
        <end position="109"/>
    </location>
</feature>
<feature type="transmembrane region" description="Helical" evidence="1">
    <location>
        <begin position="271"/>
        <end position="294"/>
    </location>
</feature>
<feature type="transmembrane region" description="Helical" evidence="1">
    <location>
        <begin position="25"/>
        <end position="44"/>
    </location>
</feature>
<evidence type="ECO:0000256" key="1">
    <source>
        <dbReference type="SAM" id="Phobius"/>
    </source>
</evidence>
<protein>
    <submittedName>
        <fullName evidence="2">Uncharacterized protein</fullName>
    </submittedName>
</protein>
<feature type="transmembrane region" description="Helical" evidence="1">
    <location>
        <begin position="121"/>
        <end position="143"/>
    </location>
</feature>
<dbReference type="EMBL" id="JAODAN010000012">
    <property type="protein sequence ID" value="KAK1921031.1"/>
    <property type="molecule type" value="Genomic_DNA"/>
</dbReference>
<reference evidence="2" key="1">
    <citation type="submission" date="2023-02" db="EMBL/GenBank/DDBJ databases">
        <title>Identification and recombinant expression of a fungal hydrolase from Papiliotrema laurentii that hydrolyzes apple cutin and clears colloidal polyester polyurethane.</title>
        <authorList>
            <consortium name="DOE Joint Genome Institute"/>
            <person name="Roman V.A."/>
            <person name="Bojanowski C."/>
            <person name="Crable B.R."/>
            <person name="Wagner D.N."/>
            <person name="Hung C.S."/>
            <person name="Nadeau L.J."/>
            <person name="Schratz L."/>
            <person name="Haridas S."/>
            <person name="Pangilinan J."/>
            <person name="Lipzen A."/>
            <person name="Na H."/>
            <person name="Yan M."/>
            <person name="Ng V."/>
            <person name="Grigoriev I.V."/>
            <person name="Spatafora J.W."/>
            <person name="Barlow D."/>
            <person name="Biffinger J."/>
            <person name="Kelley-Loughnane N."/>
            <person name="Varaljay V.A."/>
            <person name="Crookes-Goodson W.J."/>
        </authorList>
    </citation>
    <scope>NUCLEOTIDE SEQUENCE</scope>
    <source>
        <strain evidence="2">5307AH</strain>
    </source>
</reference>